<keyword evidence="2" id="KW-1185">Reference proteome</keyword>
<protein>
    <submittedName>
        <fullName evidence="1">Uncharacterized protein</fullName>
    </submittedName>
</protein>
<accession>A0AAV4NG50</accession>
<dbReference type="Proteomes" id="UP001054945">
    <property type="component" value="Unassembled WGS sequence"/>
</dbReference>
<dbReference type="EMBL" id="BPLR01020902">
    <property type="protein sequence ID" value="GIX83762.1"/>
    <property type="molecule type" value="Genomic_DNA"/>
</dbReference>
<evidence type="ECO:0000313" key="1">
    <source>
        <dbReference type="EMBL" id="GIX83762.1"/>
    </source>
</evidence>
<reference evidence="1 2" key="1">
    <citation type="submission" date="2021-06" db="EMBL/GenBank/DDBJ databases">
        <title>Caerostris extrusa draft genome.</title>
        <authorList>
            <person name="Kono N."/>
            <person name="Arakawa K."/>
        </authorList>
    </citation>
    <scope>NUCLEOTIDE SEQUENCE [LARGE SCALE GENOMIC DNA]</scope>
</reference>
<evidence type="ECO:0000313" key="2">
    <source>
        <dbReference type="Proteomes" id="UP001054945"/>
    </source>
</evidence>
<gene>
    <name evidence="1" type="ORF">CEXT_277721</name>
</gene>
<organism evidence="1 2">
    <name type="scientific">Caerostris extrusa</name>
    <name type="common">Bark spider</name>
    <name type="synonym">Caerostris bankana</name>
    <dbReference type="NCBI Taxonomy" id="172846"/>
    <lineage>
        <taxon>Eukaryota</taxon>
        <taxon>Metazoa</taxon>
        <taxon>Ecdysozoa</taxon>
        <taxon>Arthropoda</taxon>
        <taxon>Chelicerata</taxon>
        <taxon>Arachnida</taxon>
        <taxon>Araneae</taxon>
        <taxon>Araneomorphae</taxon>
        <taxon>Entelegynae</taxon>
        <taxon>Araneoidea</taxon>
        <taxon>Araneidae</taxon>
        <taxon>Caerostris</taxon>
    </lineage>
</organism>
<name>A0AAV4NG50_CAEEX</name>
<dbReference type="AlphaFoldDB" id="A0AAV4NG50"/>
<sequence>MSSENRLNPLDSELNNTVVRSILLRFCLLVRSRFNMEFGFLYLFLTKRFLSFSLPGNRKCVWNPRSTVSRLEQRLLSESWALLPDFGMPHSLVQTEKRLRNAGNALLINGRPAFSNTPANKECGDLCVVDSSTCDSLDHNKYKSGLVEFPARKRTPQRVH</sequence>
<proteinExistence type="predicted"/>
<comment type="caution">
    <text evidence="1">The sequence shown here is derived from an EMBL/GenBank/DDBJ whole genome shotgun (WGS) entry which is preliminary data.</text>
</comment>